<dbReference type="Proteomes" id="UP001058120">
    <property type="component" value="Chromosome"/>
</dbReference>
<keyword evidence="5 6" id="KW-0472">Membrane</keyword>
<proteinExistence type="predicted"/>
<protein>
    <submittedName>
        <fullName evidence="7">LptF/LptG family permease</fullName>
    </submittedName>
</protein>
<gene>
    <name evidence="7" type="ORF">JBF11_04125</name>
</gene>
<keyword evidence="2" id="KW-1003">Cell membrane</keyword>
<feature type="transmembrane region" description="Helical" evidence="6">
    <location>
        <begin position="54"/>
        <end position="81"/>
    </location>
</feature>
<evidence type="ECO:0000256" key="6">
    <source>
        <dbReference type="SAM" id="Phobius"/>
    </source>
</evidence>
<sequence length="356" mass="40770">MKLLTKYMIKNHSRLVFITLAIGICIFILIDLIEKADIFMASRKPFAYALEYYFLKLPFIVSQTLPSIFLLASVIFLSLMVSSREIIALQAGGVSVYTITKNLIGLGIFWALAQFALSQMLMHVTEQKANFLWRYEVRERIFVEKSLENLWFFDSGYIVHVGLIYERGRGENFVAYKLADNARSAEEIIRAEKFTAHDNGWELENVKLYYPEKYIEKEQKAFTLPIEQSVRFYFISSQDENPQTLSFFVLGEAIKRLQDSGSNIENMQTIWHSKITYSMMIVVFAVLAVAIISFNANSYIAVMLAVVVSFVSYVLSSFGMFLGQSGKIPPVFGAWFPCVLLLVLGYLKIYIGFSKR</sequence>
<dbReference type="InterPro" id="IPR005495">
    <property type="entry name" value="LptG/LptF_permease"/>
</dbReference>
<dbReference type="RefSeq" id="WP_334316118.1">
    <property type="nucleotide sequence ID" value="NZ_CP065938.1"/>
</dbReference>
<accession>A0ABY5Y358</accession>
<dbReference type="Pfam" id="PF03739">
    <property type="entry name" value="LptF_LptG"/>
    <property type="match status" value="1"/>
</dbReference>
<keyword evidence="3 6" id="KW-0812">Transmembrane</keyword>
<keyword evidence="8" id="KW-1185">Reference proteome</keyword>
<evidence type="ECO:0000256" key="5">
    <source>
        <dbReference type="ARBA" id="ARBA00023136"/>
    </source>
</evidence>
<feature type="transmembrane region" description="Helical" evidence="6">
    <location>
        <begin position="334"/>
        <end position="353"/>
    </location>
</feature>
<feature type="transmembrane region" description="Helical" evidence="6">
    <location>
        <begin position="15"/>
        <end position="33"/>
    </location>
</feature>
<evidence type="ECO:0000313" key="8">
    <source>
        <dbReference type="Proteomes" id="UP001058120"/>
    </source>
</evidence>
<evidence type="ECO:0000313" key="7">
    <source>
        <dbReference type="EMBL" id="UWX06506.1"/>
    </source>
</evidence>
<feature type="transmembrane region" description="Helical" evidence="6">
    <location>
        <begin position="275"/>
        <end position="294"/>
    </location>
</feature>
<evidence type="ECO:0000256" key="2">
    <source>
        <dbReference type="ARBA" id="ARBA00022475"/>
    </source>
</evidence>
<dbReference type="EMBL" id="CP065938">
    <property type="protein sequence ID" value="UWX06506.1"/>
    <property type="molecule type" value="Genomic_DNA"/>
</dbReference>
<comment type="subcellular location">
    <subcellularLocation>
        <location evidence="1">Cell membrane</location>
        <topology evidence="1">Multi-pass membrane protein</topology>
    </subcellularLocation>
</comment>
<feature type="transmembrane region" description="Helical" evidence="6">
    <location>
        <begin position="300"/>
        <end position="322"/>
    </location>
</feature>
<organism evidence="7 8">
    <name type="scientific">Taurinivorans muris</name>
    <dbReference type="NCBI Taxonomy" id="2787751"/>
    <lineage>
        <taxon>Bacteria</taxon>
        <taxon>Pseudomonadati</taxon>
        <taxon>Thermodesulfobacteriota</taxon>
        <taxon>Desulfovibrionia</taxon>
        <taxon>Desulfovibrionales</taxon>
        <taxon>Desulfovibrionaceae</taxon>
        <taxon>Taurinivorans</taxon>
    </lineage>
</organism>
<evidence type="ECO:0000256" key="1">
    <source>
        <dbReference type="ARBA" id="ARBA00004651"/>
    </source>
</evidence>
<evidence type="ECO:0000256" key="4">
    <source>
        <dbReference type="ARBA" id="ARBA00022989"/>
    </source>
</evidence>
<reference evidence="7" key="1">
    <citation type="submission" date="2020-12" db="EMBL/GenBank/DDBJ databases">
        <title>Taurinivorans muris gen. nov., sp. nov., fundamental and realized metabolic niche of a ubiquitous sulfidogenic bacterium in the murine intestine.</title>
        <authorList>
            <person name="Ye H."/>
            <person name="Hanson B.T."/>
            <person name="Loy A."/>
        </authorList>
    </citation>
    <scope>NUCLEOTIDE SEQUENCE</scope>
    <source>
        <strain evidence="7">LT0009</strain>
    </source>
</reference>
<keyword evidence="4 6" id="KW-1133">Transmembrane helix</keyword>
<dbReference type="PANTHER" id="PTHR33529:SF6">
    <property type="entry name" value="YJGP_YJGQ FAMILY PERMEASE"/>
    <property type="match status" value="1"/>
</dbReference>
<dbReference type="PANTHER" id="PTHR33529">
    <property type="entry name" value="SLR0882 PROTEIN-RELATED"/>
    <property type="match status" value="1"/>
</dbReference>
<evidence type="ECO:0000256" key="3">
    <source>
        <dbReference type="ARBA" id="ARBA00022692"/>
    </source>
</evidence>
<name>A0ABY5Y358_9BACT</name>
<feature type="transmembrane region" description="Helical" evidence="6">
    <location>
        <begin position="87"/>
        <end position="113"/>
    </location>
</feature>